<dbReference type="PANTHER" id="PTHR42987:SF7">
    <property type="entry name" value="SIGNAL PEPTIDE PEPTIDASE SPPA-RELATED"/>
    <property type="match status" value="1"/>
</dbReference>
<organism evidence="7 8">
    <name type="scientific">Campylobacter jejuni subsp. jejuni serotype O:23/36 (strain 81-176)</name>
    <dbReference type="NCBI Taxonomy" id="354242"/>
    <lineage>
        <taxon>Bacteria</taxon>
        <taxon>Pseudomonadati</taxon>
        <taxon>Campylobacterota</taxon>
        <taxon>Epsilonproteobacteria</taxon>
        <taxon>Campylobacterales</taxon>
        <taxon>Campylobacteraceae</taxon>
        <taxon>Campylobacter</taxon>
    </lineage>
</organism>
<evidence type="ECO:0000256" key="1">
    <source>
        <dbReference type="ARBA" id="ARBA00008683"/>
    </source>
</evidence>
<dbReference type="eggNOG" id="COG0616">
    <property type="taxonomic scope" value="Bacteria"/>
</dbReference>
<keyword evidence="5" id="KW-0812">Transmembrane</keyword>
<dbReference type="CDD" id="cd07023">
    <property type="entry name" value="S49_Sppa_N_C"/>
    <property type="match status" value="1"/>
</dbReference>
<protein>
    <submittedName>
        <fullName evidence="7">Signal peptide peptidase SppA, 36K type</fullName>
        <ecNumber evidence="7">3.4.-.-</ecNumber>
    </submittedName>
</protein>
<keyword evidence="5" id="KW-0472">Membrane</keyword>
<evidence type="ECO:0000259" key="6">
    <source>
        <dbReference type="Pfam" id="PF01343"/>
    </source>
</evidence>
<keyword evidence="4" id="KW-0720">Serine protease</keyword>
<evidence type="ECO:0000313" key="8">
    <source>
        <dbReference type="Proteomes" id="UP000000646"/>
    </source>
</evidence>
<dbReference type="Proteomes" id="UP000000646">
    <property type="component" value="Chromosome"/>
</dbReference>
<dbReference type="RefSeq" id="WP_002868771.1">
    <property type="nucleotide sequence ID" value="NC_008787.1"/>
</dbReference>
<evidence type="ECO:0000256" key="4">
    <source>
        <dbReference type="ARBA" id="ARBA00022825"/>
    </source>
</evidence>
<sequence length="298" mass="32603">MQILKSFFKALGCGIKFINTYFKTFVLLLIVIWILMPSANSSSNLANLERIDLKGEIFDSSAVLEKIINAKNDSNIKGVLFVIDSPGGAFAPSMELALAIKDLKIKKPVLVYASGTMASGSYLAGVGANKILANPASFIGSIGVIMQGADLSGLANKLGIKEQTIQAGEFKSAGTFARAWNENERNFLQGLIDQSYDLFTGFVAKERALDLNKKDQWANARVFLAAKAKELGLIDELSNYENAKKELEKLANVSNPVWKEEDKIDKFLNRLEGQTSSLISKSLIEIVYKTNSSFISAR</sequence>
<proteinExistence type="inferred from homology"/>
<dbReference type="InterPro" id="IPR047272">
    <property type="entry name" value="S49_SppA_C"/>
</dbReference>
<keyword evidence="2" id="KW-0645">Protease</keyword>
<feature type="domain" description="Peptidase S49" evidence="6">
    <location>
        <begin position="102"/>
        <end position="253"/>
    </location>
</feature>
<evidence type="ECO:0000256" key="2">
    <source>
        <dbReference type="ARBA" id="ARBA00022670"/>
    </source>
</evidence>
<dbReference type="AlphaFoldDB" id="A0A0H3PGQ9"/>
<dbReference type="SMR" id="A0A0H3PGQ9"/>
<reference evidence="8" key="1">
    <citation type="submission" date="2006-12" db="EMBL/GenBank/DDBJ databases">
        <authorList>
            <person name="Fouts D.E."/>
            <person name="Nelson K.E."/>
            <person name="Sebastian Y."/>
        </authorList>
    </citation>
    <scope>NUCLEOTIDE SEQUENCE [LARGE SCALE GENOMIC DNA]</scope>
    <source>
        <strain evidence="8">81-176</strain>
    </source>
</reference>
<dbReference type="Gene3D" id="3.90.226.10">
    <property type="entry name" value="2-enoyl-CoA Hydratase, Chain A, domain 1"/>
    <property type="match status" value="2"/>
</dbReference>
<dbReference type="PANTHER" id="PTHR42987">
    <property type="entry name" value="PEPTIDASE S49"/>
    <property type="match status" value="1"/>
</dbReference>
<dbReference type="Pfam" id="PF01343">
    <property type="entry name" value="Peptidase_S49"/>
    <property type="match status" value="1"/>
</dbReference>
<evidence type="ECO:0000313" key="7">
    <source>
        <dbReference type="EMBL" id="EAQ71972.1"/>
    </source>
</evidence>
<evidence type="ECO:0000256" key="3">
    <source>
        <dbReference type="ARBA" id="ARBA00022801"/>
    </source>
</evidence>
<dbReference type="EC" id="3.4.-.-" evidence="7"/>
<keyword evidence="3 7" id="KW-0378">Hydrolase</keyword>
<dbReference type="GO" id="GO:0006508">
    <property type="term" value="P:proteolysis"/>
    <property type="evidence" value="ECO:0007669"/>
    <property type="project" value="UniProtKB-KW"/>
</dbReference>
<name>A0A0H3PGQ9_CAMJJ</name>
<feature type="transmembrane region" description="Helical" evidence="5">
    <location>
        <begin position="21"/>
        <end position="39"/>
    </location>
</feature>
<gene>
    <name evidence="7" type="primary">sppA</name>
    <name evidence="7" type="ordered locus">CJJ81176_0106</name>
</gene>
<dbReference type="KEGG" id="cjj:CJJ81176_0106"/>
<keyword evidence="5" id="KW-1133">Transmembrane helix</keyword>
<dbReference type="InterPro" id="IPR002142">
    <property type="entry name" value="Peptidase_S49"/>
</dbReference>
<accession>A0A0H3PGQ9</accession>
<dbReference type="NCBIfam" id="TIGR00706">
    <property type="entry name" value="SppA_dom"/>
    <property type="match status" value="1"/>
</dbReference>
<evidence type="ECO:0000256" key="5">
    <source>
        <dbReference type="SAM" id="Phobius"/>
    </source>
</evidence>
<dbReference type="InterPro" id="IPR029045">
    <property type="entry name" value="ClpP/crotonase-like_dom_sf"/>
</dbReference>
<comment type="similarity">
    <text evidence="1">Belongs to the peptidase S49 family.</text>
</comment>
<dbReference type="InterPro" id="IPR004635">
    <property type="entry name" value="Pept_S49_SppA"/>
</dbReference>
<dbReference type="SUPFAM" id="SSF52096">
    <property type="entry name" value="ClpP/crotonase"/>
    <property type="match status" value="1"/>
</dbReference>
<dbReference type="HOGENOM" id="CLU_046540_0_0_7"/>
<dbReference type="GO" id="GO:0008236">
    <property type="term" value="F:serine-type peptidase activity"/>
    <property type="evidence" value="ECO:0007669"/>
    <property type="project" value="UniProtKB-KW"/>
</dbReference>
<dbReference type="EMBL" id="CP000538">
    <property type="protein sequence ID" value="EAQ71972.1"/>
    <property type="molecule type" value="Genomic_DNA"/>
</dbReference>